<feature type="compositionally biased region" description="Basic residues" evidence="2">
    <location>
        <begin position="75"/>
        <end position="85"/>
    </location>
</feature>
<dbReference type="Gene3D" id="1.20.920.10">
    <property type="entry name" value="Bromodomain-like"/>
    <property type="match status" value="1"/>
</dbReference>
<dbReference type="FunFam" id="1.20.920.10:FF:000038">
    <property type="entry name" value="Brahma1"/>
    <property type="match status" value="1"/>
</dbReference>
<feature type="region of interest" description="Disordered" evidence="2">
    <location>
        <begin position="521"/>
        <end position="556"/>
    </location>
</feature>
<dbReference type="SUPFAM" id="SSF47370">
    <property type="entry name" value="Bromodomain"/>
    <property type="match status" value="1"/>
</dbReference>
<evidence type="ECO:0000256" key="2">
    <source>
        <dbReference type="SAM" id="MobiDB-lite"/>
    </source>
</evidence>
<feature type="region of interest" description="Disordered" evidence="2">
    <location>
        <begin position="601"/>
        <end position="678"/>
    </location>
</feature>
<proteinExistence type="predicted"/>
<protein>
    <recommendedName>
        <fullName evidence="3">Bromo domain-containing protein</fullName>
    </recommendedName>
</protein>
<feature type="region of interest" description="Disordered" evidence="2">
    <location>
        <begin position="61"/>
        <end position="241"/>
    </location>
</feature>
<name>A0A7J8NQL8_GOSRA</name>
<dbReference type="EMBL" id="JABEZZ010000001">
    <property type="protein sequence ID" value="MBA0579072.1"/>
    <property type="molecule type" value="Genomic_DNA"/>
</dbReference>
<feature type="compositionally biased region" description="Polar residues" evidence="2">
    <location>
        <begin position="169"/>
        <end position="192"/>
    </location>
</feature>
<feature type="region of interest" description="Disordered" evidence="2">
    <location>
        <begin position="264"/>
        <end position="286"/>
    </location>
</feature>
<evidence type="ECO:0000259" key="3">
    <source>
        <dbReference type="SMART" id="SM00297"/>
    </source>
</evidence>
<organism evidence="4 5">
    <name type="scientific">Gossypium raimondii</name>
    <name type="common">Peruvian cotton</name>
    <name type="synonym">Gossypium klotzschianum subsp. raimondii</name>
    <dbReference type="NCBI Taxonomy" id="29730"/>
    <lineage>
        <taxon>Eukaryota</taxon>
        <taxon>Viridiplantae</taxon>
        <taxon>Streptophyta</taxon>
        <taxon>Embryophyta</taxon>
        <taxon>Tracheophyta</taxon>
        <taxon>Spermatophyta</taxon>
        <taxon>Magnoliopsida</taxon>
        <taxon>eudicotyledons</taxon>
        <taxon>Gunneridae</taxon>
        <taxon>Pentapetalae</taxon>
        <taxon>rosids</taxon>
        <taxon>malvids</taxon>
        <taxon>Malvales</taxon>
        <taxon>Malvaceae</taxon>
        <taxon>Malvoideae</taxon>
        <taxon>Gossypium</taxon>
    </lineage>
</organism>
<dbReference type="SMART" id="SM00297">
    <property type="entry name" value="BROMO"/>
    <property type="match status" value="1"/>
</dbReference>
<dbReference type="Proteomes" id="UP000593578">
    <property type="component" value="Unassembled WGS sequence"/>
</dbReference>
<feature type="compositionally biased region" description="Basic and acidic residues" evidence="2">
    <location>
        <begin position="156"/>
        <end position="165"/>
    </location>
</feature>
<gene>
    <name evidence="4" type="ORF">Gorai_021338</name>
</gene>
<feature type="non-terminal residue" evidence="4">
    <location>
        <position position="678"/>
    </location>
</feature>
<comment type="caution">
    <text evidence="4">The sequence shown here is derived from an EMBL/GenBank/DDBJ whole genome shotgun (WGS) entry which is preliminary data.</text>
</comment>
<dbReference type="CDD" id="cd04369">
    <property type="entry name" value="Bromodomain"/>
    <property type="match status" value="1"/>
</dbReference>
<keyword evidence="1" id="KW-0103">Bromodomain</keyword>
<sequence length="678" mass="75691">MIARSEEEVELFDQMDEELDWTEEMTCHEQVPKWLRASTSEVNATVATLSKKPSKNILFSASVGAESHEMETERKRGRPKGKKHPNYKEIDNENGEYSEASSYERNGYSGTEEEGEIGEFEDDEFSGAVGDPPITKYQSEDGPLGDDGYEYAQTSEHIRNDRMLDEAGSSGSSLDSRKPQQIVSPISPQKFGSLSALDARPGSVVRRLPDELEEGEIAASGDSHVDHQQSESWIHDRDEGEYEQVVQPKIKRKRSIRVRPRHTVERAEEKSVTEVPHLERGDSSLLPFQLDQKYQSQLRIDTETKATRERNAIKHDPNDSSSKCRRNLPSIKIANTSKLHASLKSGKMHSESAPADAGKSSRESWDNKLVNTSGSSNSGAKMSDLIQRKCKNVISKLQRRIDKEGQQIVPSLTDLWKRIEKSGYMGGSGSNNLDLQKIDQRVDRLEYSGVMELVADVQLVLKSAMQFYGFSLEVRSEARKVHDLFFDLLKIAFPDTDFREARNALSFSSLVSTSTMGSSARQAAVGKRQKPIKEVESDSGLTQKSLQRRSSRAGEDTRIRVHMPQKESRVGCVSGITKELYQQDDSILTHPGELVICKKKRKDREKSMVKPRTGLAGPVSPPSIARSIKSPTTGSFSKDAARLTQQTAHQQSWHQPAHPPNGGSVGWANPVKKLRTDA</sequence>
<dbReference type="InterPro" id="IPR036427">
    <property type="entry name" value="Bromodomain-like_sf"/>
</dbReference>
<evidence type="ECO:0000313" key="5">
    <source>
        <dbReference type="Proteomes" id="UP000593578"/>
    </source>
</evidence>
<feature type="domain" description="Bromo" evidence="3">
    <location>
        <begin position="383"/>
        <end position="494"/>
    </location>
</feature>
<feature type="compositionally biased region" description="Basic and acidic residues" evidence="2">
    <location>
        <begin position="264"/>
        <end position="282"/>
    </location>
</feature>
<feature type="compositionally biased region" description="Polar residues" evidence="2">
    <location>
        <begin position="643"/>
        <end position="654"/>
    </location>
</feature>
<reference evidence="4 5" key="1">
    <citation type="journal article" date="2019" name="Genome Biol. Evol.">
        <title>Insights into the evolution of the New World diploid cottons (Gossypium, subgenus Houzingenia) based on genome sequencing.</title>
        <authorList>
            <person name="Grover C.E."/>
            <person name="Arick M.A. 2nd"/>
            <person name="Thrash A."/>
            <person name="Conover J.L."/>
            <person name="Sanders W.S."/>
            <person name="Peterson D.G."/>
            <person name="Frelichowski J.E."/>
            <person name="Scheffler J.A."/>
            <person name="Scheffler B.E."/>
            <person name="Wendel J.F."/>
        </authorList>
    </citation>
    <scope>NUCLEOTIDE SEQUENCE [LARGE SCALE GENOMIC DNA]</scope>
    <source>
        <strain evidence="4">8</strain>
        <tissue evidence="4">Leaf</tissue>
    </source>
</reference>
<dbReference type="AlphaFoldDB" id="A0A7J8NQL8"/>
<feature type="compositionally biased region" description="Basic and acidic residues" evidence="2">
    <location>
        <begin position="303"/>
        <end position="318"/>
    </location>
</feature>
<evidence type="ECO:0000256" key="1">
    <source>
        <dbReference type="ARBA" id="ARBA00023117"/>
    </source>
</evidence>
<dbReference type="InterPro" id="IPR001487">
    <property type="entry name" value="Bromodomain"/>
</dbReference>
<evidence type="ECO:0000313" key="4">
    <source>
        <dbReference type="EMBL" id="MBA0579072.1"/>
    </source>
</evidence>
<accession>A0A7J8NQL8</accession>
<feature type="compositionally biased region" description="Acidic residues" evidence="2">
    <location>
        <begin position="111"/>
        <end position="125"/>
    </location>
</feature>
<feature type="region of interest" description="Disordered" evidence="2">
    <location>
        <begin position="303"/>
        <end position="366"/>
    </location>
</feature>
<feature type="compositionally biased region" description="Basic and acidic residues" evidence="2">
    <location>
        <begin position="223"/>
        <end position="238"/>
    </location>
</feature>